<proteinExistence type="predicted"/>
<comment type="caution">
    <text evidence="3">The sequence shown here is derived from an EMBL/GenBank/DDBJ whole genome shotgun (WGS) entry which is preliminary data.</text>
</comment>
<feature type="region of interest" description="Disordered" evidence="2">
    <location>
        <begin position="223"/>
        <end position="245"/>
    </location>
</feature>
<dbReference type="AlphaFoldDB" id="A0AAV8V4E0"/>
<dbReference type="Proteomes" id="UP001157974">
    <property type="component" value="Unassembled WGS sequence"/>
</dbReference>
<evidence type="ECO:0000313" key="3">
    <source>
        <dbReference type="EMBL" id="KAJ8908632.1"/>
    </source>
</evidence>
<dbReference type="Gene3D" id="1.20.5.340">
    <property type="match status" value="1"/>
</dbReference>
<accession>A0AAV8V4E0</accession>
<dbReference type="EMBL" id="JAMWBK010000001">
    <property type="protein sequence ID" value="KAJ8908632.1"/>
    <property type="molecule type" value="Genomic_DNA"/>
</dbReference>
<evidence type="ECO:0000256" key="1">
    <source>
        <dbReference type="SAM" id="Coils"/>
    </source>
</evidence>
<name>A0AAV8V4E0_9RHOD</name>
<evidence type="ECO:0000256" key="2">
    <source>
        <dbReference type="SAM" id="MobiDB-lite"/>
    </source>
</evidence>
<feature type="compositionally biased region" description="Basic and acidic residues" evidence="2">
    <location>
        <begin position="223"/>
        <end position="235"/>
    </location>
</feature>
<organism evidence="3 4">
    <name type="scientific">Rhodosorus marinus</name>
    <dbReference type="NCBI Taxonomy" id="101924"/>
    <lineage>
        <taxon>Eukaryota</taxon>
        <taxon>Rhodophyta</taxon>
        <taxon>Stylonematophyceae</taxon>
        <taxon>Stylonematales</taxon>
        <taxon>Stylonemataceae</taxon>
        <taxon>Rhodosorus</taxon>
    </lineage>
</organism>
<protein>
    <submittedName>
        <fullName evidence="3">Uncharacterized protein</fullName>
    </submittedName>
</protein>
<gene>
    <name evidence="3" type="ORF">NDN08_005337</name>
</gene>
<reference evidence="3 4" key="1">
    <citation type="journal article" date="2023" name="Nat. Commun.">
        <title>Origin of minicircular mitochondrial genomes in red algae.</title>
        <authorList>
            <person name="Lee Y."/>
            <person name="Cho C.H."/>
            <person name="Lee Y.M."/>
            <person name="Park S.I."/>
            <person name="Yang J.H."/>
            <person name="West J.A."/>
            <person name="Bhattacharya D."/>
            <person name="Yoon H.S."/>
        </authorList>
    </citation>
    <scope>NUCLEOTIDE SEQUENCE [LARGE SCALE GENOMIC DNA]</scope>
    <source>
        <strain evidence="3 4">CCMP1338</strain>
        <tissue evidence="3">Whole cell</tissue>
    </source>
</reference>
<keyword evidence="4" id="KW-1185">Reference proteome</keyword>
<sequence>MQLEESLGRETIQGREIARRFGRSRMRARVDSMIEKLKSLHNDLNPANAKKRSLESDLRMAQFRCGGIEREKISREHELESSRKELERELASVREAFNRSEKESKSCEGELNRNRANNKIHEDMITQLGLALENSRRDSARSTEELKRVLHSLERDEKTERQLKYDLSGLTEELRSVEKRVDEPARSIGEQQSTADNLSQRILDLENALQTGNDGLTQLEAEYKDLKPKPADRKQQIRNYKLVSK</sequence>
<dbReference type="SUPFAM" id="SSF57997">
    <property type="entry name" value="Tropomyosin"/>
    <property type="match status" value="1"/>
</dbReference>
<keyword evidence="1" id="KW-0175">Coiled coil</keyword>
<evidence type="ECO:0000313" key="4">
    <source>
        <dbReference type="Proteomes" id="UP001157974"/>
    </source>
</evidence>
<feature type="coiled-coil region" evidence="1">
    <location>
        <begin position="76"/>
        <end position="103"/>
    </location>
</feature>